<evidence type="ECO:0000313" key="2">
    <source>
        <dbReference type="EMBL" id="VFJ98393.1"/>
    </source>
</evidence>
<dbReference type="EMBL" id="CAADFI010000133">
    <property type="protein sequence ID" value="VFJ98393.1"/>
    <property type="molecule type" value="Genomic_DNA"/>
</dbReference>
<dbReference type="EMBL" id="CAADFJ010000133">
    <property type="protein sequence ID" value="VFK03526.1"/>
    <property type="molecule type" value="Genomic_DNA"/>
</dbReference>
<proteinExistence type="predicted"/>
<protein>
    <recommendedName>
        <fullName evidence="4">Type III restriction enzyme, res subunit</fullName>
    </recommendedName>
</protein>
<evidence type="ECO:0000313" key="3">
    <source>
        <dbReference type="EMBL" id="VFK03526.1"/>
    </source>
</evidence>
<dbReference type="EMBL" id="CAADFG010000135">
    <property type="protein sequence ID" value="VFJ98253.1"/>
    <property type="molecule type" value="Genomic_DNA"/>
</dbReference>
<reference evidence="1" key="1">
    <citation type="submission" date="2019-02" db="EMBL/GenBank/DDBJ databases">
        <authorList>
            <person name="Gruber-Vodicka R. H."/>
            <person name="Seah K. B. B."/>
        </authorList>
    </citation>
    <scope>NUCLEOTIDE SEQUENCE</scope>
    <source>
        <strain evidence="3">BECK_SA2B12</strain>
        <strain evidence="1">BECK_SA2B15</strain>
        <strain evidence="2">BECK_SA2B20</strain>
    </source>
</reference>
<organism evidence="1">
    <name type="scientific">Candidatus Kentrum eta</name>
    <dbReference type="NCBI Taxonomy" id="2126337"/>
    <lineage>
        <taxon>Bacteria</taxon>
        <taxon>Pseudomonadati</taxon>
        <taxon>Pseudomonadota</taxon>
        <taxon>Gammaproteobacteria</taxon>
        <taxon>Candidatus Kentrum</taxon>
    </lineage>
</organism>
<evidence type="ECO:0000313" key="1">
    <source>
        <dbReference type="EMBL" id="VFJ98253.1"/>
    </source>
</evidence>
<evidence type="ECO:0008006" key="4">
    <source>
        <dbReference type="Google" id="ProtNLM"/>
    </source>
</evidence>
<sequence length="77" mass="8591">MKTRLFDFQEDALAQLRGKLAAVRSSASENNPQAISFSAPTGSGKILIMTALFENIFFGEAEWDKREFEPRPDAVIL</sequence>
<dbReference type="AlphaFoldDB" id="A0A450V0D6"/>
<gene>
    <name evidence="1" type="ORF">BECKH772A_GA0070896_101356</name>
    <name evidence="2" type="ORF">BECKH772B_GA0070898_101336</name>
    <name evidence="3" type="ORF">BECKH772C_GA0070978_101336</name>
</gene>
<accession>A0A450V0D6</accession>
<name>A0A450V0D6_9GAMM</name>